<feature type="non-terminal residue" evidence="2">
    <location>
        <position position="1"/>
    </location>
</feature>
<evidence type="ECO:0000256" key="1">
    <source>
        <dbReference type="SAM" id="Phobius"/>
    </source>
</evidence>
<name>A0A6I8LUV7_9PSEU</name>
<proteinExistence type="predicted"/>
<dbReference type="Proteomes" id="UP000399805">
    <property type="component" value="Unassembled WGS sequence"/>
</dbReference>
<organism evidence="2 3">
    <name type="scientific">Amycolatopsis camponoti</name>
    <dbReference type="NCBI Taxonomy" id="2606593"/>
    <lineage>
        <taxon>Bacteria</taxon>
        <taxon>Bacillati</taxon>
        <taxon>Actinomycetota</taxon>
        <taxon>Actinomycetes</taxon>
        <taxon>Pseudonocardiales</taxon>
        <taxon>Pseudonocardiaceae</taxon>
        <taxon>Amycolatopsis</taxon>
    </lineage>
</organism>
<keyword evidence="1" id="KW-0812">Transmembrane</keyword>
<sequence>FGTTHGSVDIDGKAQPVSVDDESLREIARLSGGDFYKAASAEELKKVYADLGEQIGYELKDADASKPWVVVGTLILMMGAAASLFFGQRLP</sequence>
<reference evidence="2 3" key="1">
    <citation type="submission" date="2019-09" db="EMBL/GenBank/DDBJ databases">
        <authorList>
            <person name="Leyn A S."/>
        </authorList>
    </citation>
    <scope>NUCLEOTIDE SEQUENCE [LARGE SCALE GENOMIC DNA]</scope>
    <source>
        <strain evidence="2">AA231_1</strain>
    </source>
</reference>
<keyword evidence="1" id="KW-0472">Membrane</keyword>
<gene>
    <name evidence="2" type="ORF">AA23TX_04287</name>
</gene>
<accession>A0A6I8LUV7</accession>
<evidence type="ECO:0000313" key="3">
    <source>
        <dbReference type="Proteomes" id="UP000399805"/>
    </source>
</evidence>
<evidence type="ECO:0000313" key="2">
    <source>
        <dbReference type="EMBL" id="VVJ19266.1"/>
    </source>
</evidence>
<dbReference type="AlphaFoldDB" id="A0A6I8LUV7"/>
<keyword evidence="3" id="KW-1185">Reference proteome</keyword>
<feature type="transmembrane region" description="Helical" evidence="1">
    <location>
        <begin position="68"/>
        <end position="87"/>
    </location>
</feature>
<dbReference type="Gene3D" id="3.40.50.410">
    <property type="entry name" value="von Willebrand factor, type A domain"/>
    <property type="match status" value="1"/>
</dbReference>
<keyword evidence="1" id="KW-1133">Transmembrane helix</keyword>
<dbReference type="EMBL" id="CABVGP010000001">
    <property type="protein sequence ID" value="VVJ19266.1"/>
    <property type="molecule type" value="Genomic_DNA"/>
</dbReference>
<protein>
    <submittedName>
        <fullName evidence="2">Aerotolerance protein BatA</fullName>
    </submittedName>
</protein>
<dbReference type="InterPro" id="IPR036465">
    <property type="entry name" value="vWFA_dom_sf"/>
</dbReference>